<dbReference type="Pfam" id="PF18073">
    <property type="entry name" value="Zn_ribbon_LapB"/>
    <property type="match status" value="1"/>
</dbReference>
<feature type="binding site" evidence="2">
    <location>
        <position position="406"/>
    </location>
    <ligand>
        <name>Fe cation</name>
        <dbReference type="ChEBI" id="CHEBI:24875"/>
    </ligand>
</feature>
<dbReference type="RefSeq" id="WP_093319042.1">
    <property type="nucleotide sequence ID" value="NZ_FOHV01000009.1"/>
</dbReference>
<dbReference type="InterPro" id="IPR011990">
    <property type="entry name" value="TPR-like_helical_dom_sf"/>
</dbReference>
<keyword evidence="2" id="KW-0997">Cell inner membrane</keyword>
<dbReference type="GO" id="GO:0046890">
    <property type="term" value="P:regulation of lipid biosynthetic process"/>
    <property type="evidence" value="ECO:0007669"/>
    <property type="project" value="UniProtKB-UniRule"/>
</dbReference>
<keyword evidence="2" id="KW-1003">Cell membrane</keyword>
<keyword evidence="2" id="KW-0472">Membrane</keyword>
<keyword evidence="2" id="KW-0677">Repeat</keyword>
<protein>
    <recommendedName>
        <fullName evidence="2">Lipopolysaccharide assembly protein B</fullName>
    </recommendedName>
</protein>
<dbReference type="SUPFAM" id="SSF48452">
    <property type="entry name" value="TPR-like"/>
    <property type="match status" value="1"/>
</dbReference>
<name>A0A1I0BYG6_9GAMM</name>
<feature type="binding site" evidence="2">
    <location>
        <position position="403"/>
    </location>
    <ligand>
        <name>Fe cation</name>
        <dbReference type="ChEBI" id="CHEBI:24875"/>
    </ligand>
</feature>
<evidence type="ECO:0000259" key="3">
    <source>
        <dbReference type="Pfam" id="PF18073"/>
    </source>
</evidence>
<comment type="similarity">
    <text evidence="2">Belongs to the LapB family.</text>
</comment>
<dbReference type="GO" id="GO:0005506">
    <property type="term" value="F:iron ion binding"/>
    <property type="evidence" value="ECO:0007669"/>
    <property type="project" value="UniProtKB-UniRule"/>
</dbReference>
<keyword evidence="2" id="KW-1133">Transmembrane helix</keyword>
<dbReference type="HAMAP" id="MF_00994">
    <property type="entry name" value="LPS_assembly_LapB"/>
    <property type="match status" value="1"/>
</dbReference>
<dbReference type="AlphaFoldDB" id="A0A1I0BYG6"/>
<comment type="subcellular location">
    <subcellularLocation>
        <location evidence="2">Cell inner membrane</location>
        <topology evidence="2">Single-pass membrane protein</topology>
        <orientation evidence="2">Cytoplasmic side</orientation>
    </subcellularLocation>
</comment>
<keyword evidence="2" id="KW-0408">Iron</keyword>
<keyword evidence="1 2" id="KW-0479">Metal-binding</keyword>
<accession>A0A1I0BYG6</accession>
<dbReference type="InterPro" id="IPR019734">
    <property type="entry name" value="TPR_rpt"/>
</dbReference>
<dbReference type="STRING" id="1123402.SAMN02583745_01414"/>
<keyword evidence="5" id="KW-1185">Reference proteome</keyword>
<feature type="binding site" evidence="2">
    <location>
        <position position="392"/>
    </location>
    <ligand>
        <name>Fe cation</name>
        <dbReference type="ChEBI" id="CHEBI:24875"/>
    </ligand>
</feature>
<feature type="domain" description="LapB rubredoxin metal binding" evidence="3">
    <location>
        <begin position="387"/>
        <end position="412"/>
    </location>
</feature>
<feature type="binding site" evidence="2">
    <location>
        <position position="389"/>
    </location>
    <ligand>
        <name>Fe cation</name>
        <dbReference type="ChEBI" id="CHEBI:24875"/>
    </ligand>
</feature>
<dbReference type="OrthoDB" id="507476at2"/>
<dbReference type="Proteomes" id="UP000242642">
    <property type="component" value="Unassembled WGS sequence"/>
</dbReference>
<organism evidence="4 5">
    <name type="scientific">Thorsellia anophelis DSM 18579</name>
    <dbReference type="NCBI Taxonomy" id="1123402"/>
    <lineage>
        <taxon>Bacteria</taxon>
        <taxon>Pseudomonadati</taxon>
        <taxon>Pseudomonadota</taxon>
        <taxon>Gammaproteobacteria</taxon>
        <taxon>Enterobacterales</taxon>
        <taxon>Thorselliaceae</taxon>
        <taxon>Thorsellia</taxon>
    </lineage>
</organism>
<dbReference type="EMBL" id="FOHV01000009">
    <property type="protein sequence ID" value="SET12195.1"/>
    <property type="molecule type" value="Genomic_DNA"/>
</dbReference>
<dbReference type="InterPro" id="IPR030865">
    <property type="entry name" value="LapB"/>
</dbReference>
<evidence type="ECO:0000313" key="4">
    <source>
        <dbReference type="EMBL" id="SET12195.1"/>
    </source>
</evidence>
<evidence type="ECO:0000256" key="2">
    <source>
        <dbReference type="HAMAP-Rule" id="MF_00994"/>
    </source>
</evidence>
<proteinExistence type="inferred from homology"/>
<keyword evidence="2" id="KW-0802">TPR repeat</keyword>
<dbReference type="GO" id="GO:0009898">
    <property type="term" value="C:cytoplasmic side of plasma membrane"/>
    <property type="evidence" value="ECO:0007669"/>
    <property type="project" value="UniProtKB-UniRule"/>
</dbReference>
<evidence type="ECO:0000313" key="5">
    <source>
        <dbReference type="Proteomes" id="UP000242642"/>
    </source>
</evidence>
<sequence>MLELLFLLLPIAAAYGWYMGKRSARFEKHQQENRISREFVTGVNFLLSDQKEEALELFSAIAKEKGDDFEAHLTLGNLLRSRGQIDSALQIHESIIASELLTFEQRLLIKQHLGKTYLQAGLLDRAEAIFISLLEEDEYRVFALKQLLTIYQSTREWEQAIVYAQTLLKLSSYNYRTMIGHFYCELALKAELELKISEAYEHLKNALRFDKNCARASLMLGQLYVKEDKIVDGIMMYQYILYQDPLVAIDVLPILDLCYDKLEEKGETKTEFSAHNFEKNRVNLLRKFNLNPAHIDCLSKLDFLKKCIDKDIGSDAHVYYINYLIQQGRNETAYEHLKTAMFKRPTLKLFKAFINFQLTHTQHYQEQSSLTILRDMLNEQIINKPKYRCISCGFNAHSLYWHCPSCRNWSTISIIKNIEGQ</sequence>
<dbReference type="SMART" id="SM00028">
    <property type="entry name" value="TPR"/>
    <property type="match status" value="6"/>
</dbReference>
<feature type="topological domain" description="Cytoplasmic" evidence="2">
    <location>
        <begin position="21"/>
        <end position="421"/>
    </location>
</feature>
<dbReference type="GO" id="GO:0008653">
    <property type="term" value="P:lipopolysaccharide metabolic process"/>
    <property type="evidence" value="ECO:0007669"/>
    <property type="project" value="InterPro"/>
</dbReference>
<evidence type="ECO:0000256" key="1">
    <source>
        <dbReference type="ARBA" id="ARBA00022723"/>
    </source>
</evidence>
<keyword evidence="2" id="KW-0812">Transmembrane</keyword>
<gene>
    <name evidence="2" type="primary">lapB</name>
    <name evidence="4" type="ORF">SAMN02583745_01414</name>
</gene>
<dbReference type="InterPro" id="IPR041166">
    <property type="entry name" value="Rubredoxin_2"/>
</dbReference>
<reference evidence="5" key="1">
    <citation type="submission" date="2016-10" db="EMBL/GenBank/DDBJ databases">
        <authorList>
            <person name="Varghese N."/>
            <person name="Submissions S."/>
        </authorList>
    </citation>
    <scope>NUCLEOTIDE SEQUENCE [LARGE SCALE GENOMIC DNA]</scope>
    <source>
        <strain evidence="5">DSM 18579</strain>
    </source>
</reference>
<dbReference type="Gene3D" id="1.25.40.10">
    <property type="entry name" value="Tetratricopeptide repeat domain"/>
    <property type="match status" value="1"/>
</dbReference>
<comment type="function">
    <text evidence="2">Modulates cellular lipopolysaccharide (LPS) levels by regulating LpxC, which is involved in lipid A biosynthesis. May act by modulating the proteolytic activity of FtsH towards LpxC. May also coordinate assembly of proteins involved in LPS synthesis at the plasma membrane.</text>
</comment>